<feature type="compositionally biased region" description="Polar residues" evidence="1">
    <location>
        <begin position="78"/>
        <end position="90"/>
    </location>
</feature>
<gene>
    <name evidence="2" type="ORF">cyc_06503</name>
</gene>
<feature type="region of interest" description="Disordered" evidence="1">
    <location>
        <begin position="67"/>
        <end position="100"/>
    </location>
</feature>
<evidence type="ECO:0000313" key="3">
    <source>
        <dbReference type="Proteomes" id="UP000095192"/>
    </source>
</evidence>
<protein>
    <submittedName>
        <fullName evidence="2">Uncharacterized protein</fullName>
    </submittedName>
</protein>
<dbReference type="VEuPathDB" id="ToxoDB:cyc_06503"/>
<feature type="compositionally biased region" description="Basic and acidic residues" evidence="1">
    <location>
        <begin position="91"/>
        <end position="100"/>
    </location>
</feature>
<keyword evidence="3" id="KW-1185">Reference proteome</keyword>
<dbReference type="Proteomes" id="UP000095192">
    <property type="component" value="Unassembled WGS sequence"/>
</dbReference>
<evidence type="ECO:0000313" key="2">
    <source>
        <dbReference type="EMBL" id="OEH79150.1"/>
    </source>
</evidence>
<dbReference type="InParanoid" id="A0A1D3D6V5"/>
<reference evidence="2 3" key="1">
    <citation type="journal article" date="2016" name="BMC Genomics">
        <title>Comparative genomics reveals Cyclospora cayetanensis possesses coccidia-like metabolism and invasion components but unique surface antigens.</title>
        <authorList>
            <person name="Liu S."/>
            <person name="Wang L."/>
            <person name="Zheng H."/>
            <person name="Xu Z."/>
            <person name="Roellig D.M."/>
            <person name="Li N."/>
            <person name="Frace M.A."/>
            <person name="Tang K."/>
            <person name="Arrowood M.J."/>
            <person name="Moss D.M."/>
            <person name="Zhang L."/>
            <person name="Feng Y."/>
            <person name="Xiao L."/>
        </authorList>
    </citation>
    <scope>NUCLEOTIDE SEQUENCE [LARGE SCALE GENOMIC DNA]</scope>
    <source>
        <strain evidence="2 3">CHN_HEN01</strain>
    </source>
</reference>
<dbReference type="EMBL" id="JROU02000472">
    <property type="protein sequence ID" value="OEH79150.1"/>
    <property type="molecule type" value="Genomic_DNA"/>
</dbReference>
<name>A0A1D3D6V5_9EIME</name>
<comment type="caution">
    <text evidence="2">The sequence shown here is derived from an EMBL/GenBank/DDBJ whole genome shotgun (WGS) entry which is preliminary data.</text>
</comment>
<dbReference type="AlphaFoldDB" id="A0A1D3D6V5"/>
<proteinExistence type="predicted"/>
<sequence length="100" mass="10934">MTQREASLDLCVCASPRCFYDILELPLSLPSAAEGGGWTVQGVQFVDCIDHESGVYSFLHESDRIREGPRGTGIACKSTGTSPRGMQTQDLRTRSDPLRT</sequence>
<accession>A0A1D3D6V5</accession>
<organism evidence="2 3">
    <name type="scientific">Cyclospora cayetanensis</name>
    <dbReference type="NCBI Taxonomy" id="88456"/>
    <lineage>
        <taxon>Eukaryota</taxon>
        <taxon>Sar</taxon>
        <taxon>Alveolata</taxon>
        <taxon>Apicomplexa</taxon>
        <taxon>Conoidasida</taxon>
        <taxon>Coccidia</taxon>
        <taxon>Eucoccidiorida</taxon>
        <taxon>Eimeriorina</taxon>
        <taxon>Eimeriidae</taxon>
        <taxon>Cyclospora</taxon>
    </lineage>
</organism>
<evidence type="ECO:0000256" key="1">
    <source>
        <dbReference type="SAM" id="MobiDB-lite"/>
    </source>
</evidence>